<reference evidence="3" key="1">
    <citation type="submission" date="2016-10" db="EMBL/GenBank/DDBJ databases">
        <authorList>
            <person name="Varghese N."/>
            <person name="Submissions S."/>
        </authorList>
    </citation>
    <scope>NUCLEOTIDE SEQUENCE [LARGE SCALE GENOMIC DNA]</scope>
    <source>
        <strain evidence="3">LMG 25967</strain>
    </source>
</reference>
<keyword evidence="1" id="KW-1133">Transmembrane helix</keyword>
<gene>
    <name evidence="2" type="ORF">SAMN05216201_102134</name>
</gene>
<keyword evidence="1" id="KW-0812">Transmembrane</keyword>
<keyword evidence="1" id="KW-0472">Membrane</keyword>
<organism evidence="2 3">
    <name type="scientific">Pseudomonas linyingensis</name>
    <dbReference type="NCBI Taxonomy" id="915471"/>
    <lineage>
        <taxon>Bacteria</taxon>
        <taxon>Pseudomonadati</taxon>
        <taxon>Pseudomonadota</taxon>
        <taxon>Gammaproteobacteria</taxon>
        <taxon>Pseudomonadales</taxon>
        <taxon>Pseudomonadaceae</taxon>
        <taxon>Pseudomonas</taxon>
    </lineage>
</organism>
<protein>
    <submittedName>
        <fullName evidence="2">MSHA biogenesis protein MshP</fullName>
    </submittedName>
</protein>
<dbReference type="Proteomes" id="UP000242930">
    <property type="component" value="Unassembled WGS sequence"/>
</dbReference>
<sequence>MRPERGFALVAALFVMVIIAVVVATMSRLSVTQNTSLDLAIQQARAYHAARAGLEWGLHQLMAESNTTGVCPVGNPSLAGSGLSEFSVSLTCVKLPCATATCAQSYTEGSRTFNLYRLTATASNGSPDSRVDYAWRRLEVTVER</sequence>
<accession>A0A1H6TH44</accession>
<keyword evidence="3" id="KW-1185">Reference proteome</keyword>
<evidence type="ECO:0000256" key="1">
    <source>
        <dbReference type="SAM" id="Phobius"/>
    </source>
</evidence>
<dbReference type="AlphaFoldDB" id="A0A1H6TH44"/>
<dbReference type="RefSeq" id="WP_090306662.1">
    <property type="nucleotide sequence ID" value="NZ_FNZE01000002.1"/>
</dbReference>
<dbReference type="STRING" id="915471.SAMN05216201_102134"/>
<dbReference type="OrthoDB" id="7062495at2"/>
<dbReference type="EMBL" id="FNZE01000002">
    <property type="protein sequence ID" value="SEI76447.1"/>
    <property type="molecule type" value="Genomic_DNA"/>
</dbReference>
<name>A0A1H6TH44_9PSED</name>
<proteinExistence type="predicted"/>
<feature type="transmembrane region" description="Helical" evidence="1">
    <location>
        <begin position="7"/>
        <end position="26"/>
    </location>
</feature>
<evidence type="ECO:0000313" key="2">
    <source>
        <dbReference type="EMBL" id="SEI76447.1"/>
    </source>
</evidence>
<evidence type="ECO:0000313" key="3">
    <source>
        <dbReference type="Proteomes" id="UP000242930"/>
    </source>
</evidence>